<sequence>KTCVPVPLITFHLQFPPYFQASKISPSSSILHSSTHSTQCTVLIPWICKIHI</sequence>
<evidence type="ECO:0000313" key="1">
    <source>
        <dbReference type="EMBL" id="CAH1419978.1"/>
    </source>
</evidence>
<comment type="caution">
    <text evidence="1">The sequence shown here is derived from an EMBL/GenBank/DDBJ whole genome shotgun (WGS) entry which is preliminary data.</text>
</comment>
<dbReference type="EMBL" id="CAKMRJ010000710">
    <property type="protein sequence ID" value="CAH1419978.1"/>
    <property type="molecule type" value="Genomic_DNA"/>
</dbReference>
<accession>A0AAU9LVQ5</accession>
<name>A0AAU9LVQ5_9ASTR</name>
<gene>
    <name evidence="1" type="ORF">LVIROSA_LOCUS7474</name>
</gene>
<dbReference type="AlphaFoldDB" id="A0AAU9LVQ5"/>
<evidence type="ECO:0000313" key="2">
    <source>
        <dbReference type="Proteomes" id="UP001157418"/>
    </source>
</evidence>
<organism evidence="1 2">
    <name type="scientific">Lactuca virosa</name>
    <dbReference type="NCBI Taxonomy" id="75947"/>
    <lineage>
        <taxon>Eukaryota</taxon>
        <taxon>Viridiplantae</taxon>
        <taxon>Streptophyta</taxon>
        <taxon>Embryophyta</taxon>
        <taxon>Tracheophyta</taxon>
        <taxon>Spermatophyta</taxon>
        <taxon>Magnoliopsida</taxon>
        <taxon>eudicotyledons</taxon>
        <taxon>Gunneridae</taxon>
        <taxon>Pentapetalae</taxon>
        <taxon>asterids</taxon>
        <taxon>campanulids</taxon>
        <taxon>Asterales</taxon>
        <taxon>Asteraceae</taxon>
        <taxon>Cichorioideae</taxon>
        <taxon>Cichorieae</taxon>
        <taxon>Lactucinae</taxon>
        <taxon>Lactuca</taxon>
    </lineage>
</organism>
<proteinExistence type="predicted"/>
<keyword evidence="2" id="KW-1185">Reference proteome</keyword>
<reference evidence="1 2" key="1">
    <citation type="submission" date="2022-01" db="EMBL/GenBank/DDBJ databases">
        <authorList>
            <person name="Xiong W."/>
            <person name="Schranz E."/>
        </authorList>
    </citation>
    <scope>NUCLEOTIDE SEQUENCE [LARGE SCALE GENOMIC DNA]</scope>
</reference>
<protein>
    <submittedName>
        <fullName evidence="1">Uncharacterized protein</fullName>
    </submittedName>
</protein>
<feature type="non-terminal residue" evidence="1">
    <location>
        <position position="1"/>
    </location>
</feature>
<dbReference type="Proteomes" id="UP001157418">
    <property type="component" value="Unassembled WGS sequence"/>
</dbReference>